<evidence type="ECO:0000256" key="4">
    <source>
        <dbReference type="ARBA" id="ARBA00022989"/>
    </source>
</evidence>
<feature type="transmembrane region" description="Helical" evidence="7">
    <location>
        <begin position="246"/>
        <end position="268"/>
    </location>
</feature>
<feature type="transmembrane region" description="Helical" evidence="7">
    <location>
        <begin position="94"/>
        <end position="113"/>
    </location>
</feature>
<gene>
    <name evidence="8" type="ORF">G2W53_001726</name>
</gene>
<reference evidence="8" key="1">
    <citation type="submission" date="2020-09" db="EMBL/GenBank/DDBJ databases">
        <title>Genome-Enabled Discovery of Anthraquinone Biosynthesis in Senna tora.</title>
        <authorList>
            <person name="Kang S.-H."/>
            <person name="Pandey R.P."/>
            <person name="Lee C.-M."/>
            <person name="Sim J.-S."/>
            <person name="Jeong J.-T."/>
            <person name="Choi B.-S."/>
            <person name="Jung M."/>
            <person name="Ginzburg D."/>
            <person name="Zhao K."/>
            <person name="Won S.Y."/>
            <person name="Oh T.-J."/>
            <person name="Yu Y."/>
            <person name="Kim N.-H."/>
            <person name="Lee O.R."/>
            <person name="Lee T.-H."/>
            <person name="Bashyal P."/>
            <person name="Kim T.-S."/>
            <person name="Lee W.-H."/>
            <person name="Kawkins C."/>
            <person name="Kim C.-K."/>
            <person name="Kim J.S."/>
            <person name="Ahn B.O."/>
            <person name="Rhee S.Y."/>
            <person name="Sohng J.K."/>
        </authorList>
    </citation>
    <scope>NUCLEOTIDE SEQUENCE</scope>
    <source>
        <tissue evidence="8">Leaf</tissue>
    </source>
</reference>
<dbReference type="InterPro" id="IPR006904">
    <property type="entry name" value="DUF716"/>
</dbReference>
<protein>
    <submittedName>
        <fullName evidence="8">Transmembrane protein 45B-like</fullName>
    </submittedName>
</protein>
<evidence type="ECO:0000256" key="1">
    <source>
        <dbReference type="ARBA" id="ARBA00004141"/>
    </source>
</evidence>
<comment type="subcellular location">
    <subcellularLocation>
        <location evidence="1">Membrane</location>
        <topology evidence="1">Multi-pass membrane protein</topology>
    </subcellularLocation>
</comment>
<dbReference type="PANTHER" id="PTHR46285">
    <property type="entry name" value="PROTEINASE INHIBITOR I4, SERPIN (DUF716)-RELATED"/>
    <property type="match status" value="1"/>
</dbReference>
<dbReference type="GO" id="GO:0016020">
    <property type="term" value="C:membrane"/>
    <property type="evidence" value="ECO:0007669"/>
    <property type="project" value="UniProtKB-SubCell"/>
</dbReference>
<keyword evidence="4 7" id="KW-1133">Transmembrane helix</keyword>
<dbReference type="EMBL" id="JAAIUW010000001">
    <property type="protein sequence ID" value="KAF7844821.1"/>
    <property type="molecule type" value="Genomic_DNA"/>
</dbReference>
<feature type="region of interest" description="Disordered" evidence="6">
    <location>
        <begin position="313"/>
        <end position="351"/>
    </location>
</feature>
<dbReference type="Proteomes" id="UP000634136">
    <property type="component" value="Unassembled WGS sequence"/>
</dbReference>
<keyword evidence="9" id="KW-1185">Reference proteome</keyword>
<dbReference type="OrthoDB" id="551896at2759"/>
<evidence type="ECO:0000256" key="7">
    <source>
        <dbReference type="SAM" id="Phobius"/>
    </source>
</evidence>
<dbReference type="AlphaFoldDB" id="A0A834XJ73"/>
<comment type="caution">
    <text evidence="8">The sequence shown here is derived from an EMBL/GenBank/DDBJ whole genome shotgun (WGS) entry which is preliminary data.</text>
</comment>
<comment type="similarity">
    <text evidence="2">Belongs to the TMEM45 family.</text>
</comment>
<evidence type="ECO:0000313" key="9">
    <source>
        <dbReference type="Proteomes" id="UP000634136"/>
    </source>
</evidence>
<feature type="transmembrane region" description="Helical" evidence="7">
    <location>
        <begin position="48"/>
        <end position="68"/>
    </location>
</feature>
<evidence type="ECO:0000256" key="3">
    <source>
        <dbReference type="ARBA" id="ARBA00022692"/>
    </source>
</evidence>
<evidence type="ECO:0000256" key="2">
    <source>
        <dbReference type="ARBA" id="ARBA00006948"/>
    </source>
</evidence>
<dbReference type="PANTHER" id="PTHR46285:SF10">
    <property type="entry name" value="T1.3 PROTEIN"/>
    <property type="match status" value="1"/>
</dbReference>
<feature type="compositionally biased region" description="Basic and acidic residues" evidence="6">
    <location>
        <begin position="313"/>
        <end position="329"/>
    </location>
</feature>
<feature type="transmembrane region" description="Helical" evidence="7">
    <location>
        <begin position="157"/>
        <end position="179"/>
    </location>
</feature>
<evidence type="ECO:0000313" key="8">
    <source>
        <dbReference type="EMBL" id="KAF7844821.1"/>
    </source>
</evidence>
<keyword evidence="3 7" id="KW-0812">Transmembrane</keyword>
<accession>A0A834XJ73</accession>
<feature type="compositionally biased region" description="Low complexity" evidence="6">
    <location>
        <begin position="333"/>
        <end position="348"/>
    </location>
</feature>
<name>A0A834XJ73_9FABA</name>
<proteinExistence type="inferred from homology"/>
<organism evidence="8 9">
    <name type="scientific">Senna tora</name>
    <dbReference type="NCBI Taxonomy" id="362788"/>
    <lineage>
        <taxon>Eukaryota</taxon>
        <taxon>Viridiplantae</taxon>
        <taxon>Streptophyta</taxon>
        <taxon>Embryophyta</taxon>
        <taxon>Tracheophyta</taxon>
        <taxon>Spermatophyta</taxon>
        <taxon>Magnoliopsida</taxon>
        <taxon>eudicotyledons</taxon>
        <taxon>Gunneridae</taxon>
        <taxon>Pentapetalae</taxon>
        <taxon>rosids</taxon>
        <taxon>fabids</taxon>
        <taxon>Fabales</taxon>
        <taxon>Fabaceae</taxon>
        <taxon>Caesalpinioideae</taxon>
        <taxon>Cassia clade</taxon>
        <taxon>Senna</taxon>
    </lineage>
</organism>
<evidence type="ECO:0000256" key="5">
    <source>
        <dbReference type="ARBA" id="ARBA00023136"/>
    </source>
</evidence>
<dbReference type="Pfam" id="PF04819">
    <property type="entry name" value="DUF716"/>
    <property type="match status" value="1"/>
</dbReference>
<feature type="transmembrane region" description="Helical" evidence="7">
    <location>
        <begin position="125"/>
        <end position="145"/>
    </location>
</feature>
<evidence type="ECO:0000256" key="6">
    <source>
        <dbReference type="SAM" id="MobiDB-lite"/>
    </source>
</evidence>
<feature type="transmembrane region" description="Helical" evidence="7">
    <location>
        <begin position="191"/>
        <end position="211"/>
    </location>
</feature>
<keyword evidence="5 7" id="KW-0472">Membrane</keyword>
<feature type="transmembrane region" description="Helical" evidence="7">
    <location>
        <begin position="6"/>
        <end position="27"/>
    </location>
</feature>
<sequence>MDGHVVLGFGFILIGLWHLFNHIKLHTLNTTPTTNTLWFPFPSPKLKYLELLFILASSTIFIALELFISPSHHHPFDPHDGSIPSNHLHNFEHASMSLAFFVYAGFALALDLVTASSKETVRAELTLLLAGIAFAQQLLLIHFHTTDHVGPEGEYHFFAQVVVLVSLATTLVGIGLRGYSFLVCFVRSVSILFQGVWLMVIGFVLWTPSLIPKGCFMGDDEEGRHVVRCEDDVAVRRAVSVVNAQFSWFFVGVVVFVMSFYLVLIKWYGGEKRRMTMKEYGCVGEGGVVMKDDDVESQRKSIELIGNVRYGDDGVGKSDLGDKETKQKGESGSGSEKSGASESESSSEFESRRFEKFGIEIGFGV</sequence>